<dbReference type="Proteomes" id="UP000030653">
    <property type="component" value="Unassembled WGS sequence"/>
</dbReference>
<keyword evidence="3" id="KW-1185">Reference proteome</keyword>
<name>M5FU10_DACPD</name>
<dbReference type="RefSeq" id="XP_040628063.1">
    <property type="nucleotide sequence ID" value="XM_040768662.1"/>
</dbReference>
<protein>
    <submittedName>
        <fullName evidence="2">Uncharacterized protein</fullName>
    </submittedName>
</protein>
<evidence type="ECO:0000256" key="1">
    <source>
        <dbReference type="SAM" id="MobiDB-lite"/>
    </source>
</evidence>
<dbReference type="AlphaFoldDB" id="M5FU10"/>
<gene>
    <name evidence="2" type="ORF">DACRYDRAFT_108496</name>
</gene>
<feature type="region of interest" description="Disordered" evidence="1">
    <location>
        <begin position="1"/>
        <end position="42"/>
    </location>
</feature>
<evidence type="ECO:0000313" key="2">
    <source>
        <dbReference type="EMBL" id="EJU01166.1"/>
    </source>
</evidence>
<dbReference type="OrthoDB" id="782330at2759"/>
<dbReference type="EMBL" id="JH795865">
    <property type="protein sequence ID" value="EJU01166.1"/>
    <property type="molecule type" value="Genomic_DNA"/>
</dbReference>
<evidence type="ECO:0000313" key="3">
    <source>
        <dbReference type="Proteomes" id="UP000030653"/>
    </source>
</evidence>
<sequence length="96" mass="10589">MAKKKKAAPKCITQAMSSTVKAKKHEREDDQGEPGPSHKQSCLPEAEIELLVMPLCMAEHKMLELQTSLLMAQKAMDTITGWAEQVQTLLGRALAE</sequence>
<proteinExistence type="predicted"/>
<dbReference type="HOGENOM" id="CLU_160130_0_0_1"/>
<reference evidence="2 3" key="1">
    <citation type="journal article" date="2012" name="Science">
        <title>The Paleozoic origin of enzymatic lignin decomposition reconstructed from 31 fungal genomes.</title>
        <authorList>
            <person name="Floudas D."/>
            <person name="Binder M."/>
            <person name="Riley R."/>
            <person name="Barry K."/>
            <person name="Blanchette R.A."/>
            <person name="Henrissat B."/>
            <person name="Martinez A.T."/>
            <person name="Otillar R."/>
            <person name="Spatafora J.W."/>
            <person name="Yadav J.S."/>
            <person name="Aerts A."/>
            <person name="Benoit I."/>
            <person name="Boyd A."/>
            <person name="Carlson A."/>
            <person name="Copeland A."/>
            <person name="Coutinho P.M."/>
            <person name="de Vries R.P."/>
            <person name="Ferreira P."/>
            <person name="Findley K."/>
            <person name="Foster B."/>
            <person name="Gaskell J."/>
            <person name="Glotzer D."/>
            <person name="Gorecki P."/>
            <person name="Heitman J."/>
            <person name="Hesse C."/>
            <person name="Hori C."/>
            <person name="Igarashi K."/>
            <person name="Jurgens J.A."/>
            <person name="Kallen N."/>
            <person name="Kersten P."/>
            <person name="Kohler A."/>
            <person name="Kuees U."/>
            <person name="Kumar T.K.A."/>
            <person name="Kuo A."/>
            <person name="LaButti K."/>
            <person name="Larrondo L.F."/>
            <person name="Lindquist E."/>
            <person name="Ling A."/>
            <person name="Lombard V."/>
            <person name="Lucas S."/>
            <person name="Lundell T."/>
            <person name="Martin R."/>
            <person name="McLaughlin D.J."/>
            <person name="Morgenstern I."/>
            <person name="Morin E."/>
            <person name="Murat C."/>
            <person name="Nagy L.G."/>
            <person name="Nolan M."/>
            <person name="Ohm R.A."/>
            <person name="Patyshakuliyeva A."/>
            <person name="Rokas A."/>
            <person name="Ruiz-Duenas F.J."/>
            <person name="Sabat G."/>
            <person name="Salamov A."/>
            <person name="Samejima M."/>
            <person name="Schmutz J."/>
            <person name="Slot J.C."/>
            <person name="St John F."/>
            <person name="Stenlid J."/>
            <person name="Sun H."/>
            <person name="Sun S."/>
            <person name="Syed K."/>
            <person name="Tsang A."/>
            <person name="Wiebenga A."/>
            <person name="Young D."/>
            <person name="Pisabarro A."/>
            <person name="Eastwood D.C."/>
            <person name="Martin F."/>
            <person name="Cullen D."/>
            <person name="Grigoriev I.V."/>
            <person name="Hibbett D.S."/>
        </authorList>
    </citation>
    <scope>NUCLEOTIDE SEQUENCE [LARGE SCALE GENOMIC DNA]</scope>
    <source>
        <strain evidence="2 3">DJM-731 SS1</strain>
    </source>
</reference>
<organism evidence="2 3">
    <name type="scientific">Dacryopinax primogenitus (strain DJM 731)</name>
    <name type="common">Brown rot fungus</name>
    <dbReference type="NCBI Taxonomy" id="1858805"/>
    <lineage>
        <taxon>Eukaryota</taxon>
        <taxon>Fungi</taxon>
        <taxon>Dikarya</taxon>
        <taxon>Basidiomycota</taxon>
        <taxon>Agaricomycotina</taxon>
        <taxon>Dacrymycetes</taxon>
        <taxon>Dacrymycetales</taxon>
        <taxon>Dacrymycetaceae</taxon>
        <taxon>Dacryopinax</taxon>
    </lineage>
</organism>
<dbReference type="GeneID" id="63683724"/>
<accession>M5FU10</accession>